<dbReference type="EMBL" id="WJIE01000010">
    <property type="protein sequence ID" value="MRG96255.1"/>
    <property type="molecule type" value="Genomic_DNA"/>
</dbReference>
<dbReference type="SMART" id="SM00091">
    <property type="entry name" value="PAS"/>
    <property type="match status" value="2"/>
</dbReference>
<evidence type="ECO:0000259" key="3">
    <source>
        <dbReference type="PROSITE" id="PS50113"/>
    </source>
</evidence>
<dbReference type="InterPro" id="IPR036513">
    <property type="entry name" value="STAS_dom_sf"/>
</dbReference>
<dbReference type="NCBIfam" id="TIGR00229">
    <property type="entry name" value="sensory_box"/>
    <property type="match status" value="2"/>
</dbReference>
<dbReference type="InterPro" id="IPR000700">
    <property type="entry name" value="PAS-assoc_C"/>
</dbReference>
<dbReference type="CDD" id="cd00130">
    <property type="entry name" value="PAS"/>
    <property type="match status" value="2"/>
</dbReference>
<dbReference type="SUPFAM" id="SSF55785">
    <property type="entry name" value="PYP-like sensor domain (PAS domain)"/>
    <property type="match status" value="2"/>
</dbReference>
<dbReference type="PANTHER" id="PTHR33745">
    <property type="entry name" value="RSBT ANTAGONIST PROTEIN RSBS-RELATED"/>
    <property type="match status" value="1"/>
</dbReference>
<dbReference type="InterPro" id="IPR013656">
    <property type="entry name" value="PAS_4"/>
</dbReference>
<dbReference type="InterPro" id="IPR000014">
    <property type="entry name" value="PAS"/>
</dbReference>
<dbReference type="SMART" id="SM00086">
    <property type="entry name" value="PAC"/>
    <property type="match status" value="1"/>
</dbReference>
<dbReference type="PROSITE" id="PS50113">
    <property type="entry name" value="PAC"/>
    <property type="match status" value="2"/>
</dbReference>
<evidence type="ECO:0000313" key="5">
    <source>
        <dbReference type="EMBL" id="MRG96255.1"/>
    </source>
</evidence>
<organism evidence="5 6">
    <name type="scientific">Polyangium spumosum</name>
    <dbReference type="NCBI Taxonomy" id="889282"/>
    <lineage>
        <taxon>Bacteria</taxon>
        <taxon>Pseudomonadati</taxon>
        <taxon>Myxococcota</taxon>
        <taxon>Polyangia</taxon>
        <taxon>Polyangiales</taxon>
        <taxon>Polyangiaceae</taxon>
        <taxon>Polyangium</taxon>
    </lineage>
</organism>
<dbReference type="Pfam" id="PF08448">
    <property type="entry name" value="PAS_4"/>
    <property type="match status" value="2"/>
</dbReference>
<feature type="domain" description="STAS" evidence="4">
    <location>
        <begin position="410"/>
        <end position="521"/>
    </location>
</feature>
<dbReference type="CDD" id="cd07041">
    <property type="entry name" value="STAS_RsbR_RsbS_like"/>
    <property type="match status" value="1"/>
</dbReference>
<keyword evidence="6" id="KW-1185">Reference proteome</keyword>
<feature type="domain" description="PAS" evidence="2">
    <location>
        <begin position="269"/>
        <end position="339"/>
    </location>
</feature>
<evidence type="ECO:0000256" key="1">
    <source>
        <dbReference type="ARBA" id="ARBA00022553"/>
    </source>
</evidence>
<dbReference type="SUPFAM" id="SSF52091">
    <property type="entry name" value="SpoIIaa-like"/>
    <property type="match status" value="1"/>
</dbReference>
<feature type="domain" description="PAC" evidence="3">
    <location>
        <begin position="216"/>
        <end position="268"/>
    </location>
</feature>
<dbReference type="Pfam" id="PF01740">
    <property type="entry name" value="STAS"/>
    <property type="match status" value="1"/>
</dbReference>
<dbReference type="Proteomes" id="UP000440224">
    <property type="component" value="Unassembled WGS sequence"/>
</dbReference>
<gene>
    <name evidence="5" type="ORF">GF068_30675</name>
</gene>
<dbReference type="PANTHER" id="PTHR33745:SF3">
    <property type="entry name" value="RSBT CO-ANTAGONIST PROTEIN RSBRC"/>
    <property type="match status" value="1"/>
</dbReference>
<proteinExistence type="predicted"/>
<protein>
    <submittedName>
        <fullName evidence="5">PAS domain-containing protein</fullName>
    </submittedName>
</protein>
<accession>A0A6N7Q100</accession>
<dbReference type="InterPro" id="IPR051932">
    <property type="entry name" value="Bact_StressResp_Reg"/>
</dbReference>
<dbReference type="InterPro" id="IPR001610">
    <property type="entry name" value="PAC"/>
</dbReference>
<dbReference type="Gene3D" id="3.30.750.24">
    <property type="entry name" value="STAS domain"/>
    <property type="match status" value="1"/>
</dbReference>
<dbReference type="Gene3D" id="3.30.450.20">
    <property type="entry name" value="PAS domain"/>
    <property type="match status" value="2"/>
</dbReference>
<dbReference type="PROSITE" id="PS50112">
    <property type="entry name" value="PAS"/>
    <property type="match status" value="2"/>
</dbReference>
<dbReference type="InterPro" id="IPR035965">
    <property type="entry name" value="PAS-like_dom_sf"/>
</dbReference>
<keyword evidence="1" id="KW-0597">Phosphoprotein</keyword>
<dbReference type="InterPro" id="IPR002645">
    <property type="entry name" value="STAS_dom"/>
</dbReference>
<reference evidence="5 6" key="1">
    <citation type="submission" date="2019-10" db="EMBL/GenBank/DDBJ databases">
        <title>A soil myxobacterium in the family Polyangiaceae.</title>
        <authorList>
            <person name="Li Y."/>
            <person name="Wang J."/>
        </authorList>
    </citation>
    <scope>NUCLEOTIDE SEQUENCE [LARGE SCALE GENOMIC DNA]</scope>
    <source>
        <strain evidence="5 6">DSM 14734</strain>
    </source>
</reference>
<comment type="caution">
    <text evidence="5">The sequence shown here is derived from an EMBL/GenBank/DDBJ whole genome shotgun (WGS) entry which is preliminary data.</text>
</comment>
<name>A0A6N7Q100_9BACT</name>
<feature type="domain" description="PAC" evidence="3">
    <location>
        <begin position="342"/>
        <end position="393"/>
    </location>
</feature>
<dbReference type="PROSITE" id="PS50801">
    <property type="entry name" value="STAS"/>
    <property type="match status" value="1"/>
</dbReference>
<evidence type="ECO:0000313" key="6">
    <source>
        <dbReference type="Proteomes" id="UP000440224"/>
    </source>
</evidence>
<evidence type="ECO:0000259" key="4">
    <source>
        <dbReference type="PROSITE" id="PS50801"/>
    </source>
</evidence>
<dbReference type="RefSeq" id="WP_153823050.1">
    <property type="nucleotide sequence ID" value="NZ_WJIE01000010.1"/>
</dbReference>
<evidence type="ECO:0000259" key="2">
    <source>
        <dbReference type="PROSITE" id="PS50112"/>
    </source>
</evidence>
<sequence length="535" mass="57076">MRDRTATGYLASLSGQAREISVAICQDAAEQIPRLARAGTAEVAAWSEAAVAAALRVVSGEAGAEALVAHFVAFGDEGAAADEVLRAVTLCRRHLLRASLRALPEVAGAAEEIERLSASFDAAYEAVGRYYAALAAARCRDGSARFRGLVNAIGSVIVVIDVDGKVIDWNGDAERVYGVPREEALGKDYFEAFLPPEAHEAVRADMHKVLAGEPTKNFENPVVSRDGTVRLLQWNVDRILDGEGRPAAFVASGYDITEHRQNRDRLEQSRGEVQAILDNAPIVVFVKDLEGVYTFSNYLCDALFGFEPRWMVGKRDADFLPPETVKQNRDNDAAALAAGRAVESEELIPTTDGSRIYMVSKFPLVDAGGAPYAVCGIALDITARKQAEEDRARLARDIIDAQHVALRALSTPLLPIARGVVLMPLIGAMDAARAALVLETLLDGVGAHRAEAAILDITGLHEIDAEVATGLVQAAQAAALLGAEVVLTGVRPAAARTLIELGVDMRGIKTLSSLQQGVTYAITRSSRARPPARSS</sequence>
<feature type="domain" description="PAS" evidence="2">
    <location>
        <begin position="142"/>
        <end position="213"/>
    </location>
</feature>
<dbReference type="AlphaFoldDB" id="A0A6N7Q100"/>
<dbReference type="OrthoDB" id="5513511at2"/>